<dbReference type="Gene3D" id="3.30.565.10">
    <property type="entry name" value="Histidine kinase-like ATPase, C-terminal domain"/>
    <property type="match status" value="1"/>
</dbReference>
<dbReference type="PANTHER" id="PTHR35526">
    <property type="entry name" value="ANTI-SIGMA-F FACTOR RSBW-RELATED"/>
    <property type="match status" value="1"/>
</dbReference>
<name>A0ABP6T7F2_9ACTN</name>
<protein>
    <recommendedName>
        <fullName evidence="2">Histidine kinase/HSP90-like ATPase domain-containing protein</fullName>
    </recommendedName>
</protein>
<proteinExistence type="predicted"/>
<keyword evidence="4" id="KW-1185">Reference proteome</keyword>
<keyword evidence="1" id="KW-0418">Kinase</keyword>
<comment type="caution">
    <text evidence="3">The sequence shown here is derived from an EMBL/GenBank/DDBJ whole genome shotgun (WGS) entry which is preliminary data.</text>
</comment>
<evidence type="ECO:0000259" key="2">
    <source>
        <dbReference type="Pfam" id="PF13581"/>
    </source>
</evidence>
<dbReference type="EMBL" id="BAAAYN010000043">
    <property type="protein sequence ID" value="GAA3393588.1"/>
    <property type="molecule type" value="Genomic_DNA"/>
</dbReference>
<accession>A0ABP6T7F2</accession>
<evidence type="ECO:0000313" key="3">
    <source>
        <dbReference type="EMBL" id="GAA3393588.1"/>
    </source>
</evidence>
<dbReference type="SUPFAM" id="SSF55874">
    <property type="entry name" value="ATPase domain of HSP90 chaperone/DNA topoisomerase II/histidine kinase"/>
    <property type="match status" value="1"/>
</dbReference>
<gene>
    <name evidence="3" type="ORF">GCM10020369_59700</name>
</gene>
<dbReference type="Proteomes" id="UP001501676">
    <property type="component" value="Unassembled WGS sequence"/>
</dbReference>
<evidence type="ECO:0000313" key="4">
    <source>
        <dbReference type="Proteomes" id="UP001501676"/>
    </source>
</evidence>
<reference evidence="4" key="1">
    <citation type="journal article" date="2019" name="Int. J. Syst. Evol. Microbiol.">
        <title>The Global Catalogue of Microorganisms (GCM) 10K type strain sequencing project: providing services to taxonomists for standard genome sequencing and annotation.</title>
        <authorList>
            <consortium name="The Broad Institute Genomics Platform"/>
            <consortium name="The Broad Institute Genome Sequencing Center for Infectious Disease"/>
            <person name="Wu L."/>
            <person name="Ma J."/>
        </authorList>
    </citation>
    <scope>NUCLEOTIDE SEQUENCE [LARGE SCALE GENOMIC DNA]</scope>
    <source>
        <strain evidence="4">JCM 9458</strain>
    </source>
</reference>
<dbReference type="InterPro" id="IPR036890">
    <property type="entry name" value="HATPase_C_sf"/>
</dbReference>
<keyword evidence="1" id="KW-0723">Serine/threonine-protein kinase</keyword>
<dbReference type="PANTHER" id="PTHR35526:SF3">
    <property type="entry name" value="ANTI-SIGMA-F FACTOR RSBW"/>
    <property type="match status" value="1"/>
</dbReference>
<dbReference type="InterPro" id="IPR003594">
    <property type="entry name" value="HATPase_dom"/>
</dbReference>
<feature type="domain" description="Histidine kinase/HSP90-like ATPase" evidence="2">
    <location>
        <begin position="2"/>
        <end position="72"/>
    </location>
</feature>
<dbReference type="Pfam" id="PF13581">
    <property type="entry name" value="HATPase_c_2"/>
    <property type="match status" value="1"/>
</dbReference>
<dbReference type="CDD" id="cd16936">
    <property type="entry name" value="HATPase_RsbW-like"/>
    <property type="match status" value="1"/>
</dbReference>
<organism evidence="3 4">
    <name type="scientific">Cryptosporangium minutisporangium</name>
    <dbReference type="NCBI Taxonomy" id="113569"/>
    <lineage>
        <taxon>Bacteria</taxon>
        <taxon>Bacillati</taxon>
        <taxon>Actinomycetota</taxon>
        <taxon>Actinomycetes</taxon>
        <taxon>Cryptosporangiales</taxon>
        <taxon>Cryptosporangiaceae</taxon>
        <taxon>Cryptosporangium</taxon>
    </lineage>
</organism>
<dbReference type="InterPro" id="IPR050267">
    <property type="entry name" value="Anti-sigma-factor_SerPK"/>
</dbReference>
<sequence length="96" mass="10619">MVTELVTNAVVHARSRARVLIITARDRSDVRIEVHDDAYEPPRMGSFDPDAVSGRGLALVDAMSDRWGVEPGGPAHPGKRIWFELRVRAPQPSVMC</sequence>
<keyword evidence="1" id="KW-0808">Transferase</keyword>
<evidence type="ECO:0000256" key="1">
    <source>
        <dbReference type="ARBA" id="ARBA00022527"/>
    </source>
</evidence>